<keyword evidence="2" id="KW-1185">Reference proteome</keyword>
<name>A0A3P9P830_POERE</name>
<sequence>MGWTGKMRTRPWTEMQRAFGAQILSRVFRRPSPSTLPVAEGKLSCQMREKCM</sequence>
<evidence type="ECO:0000313" key="1">
    <source>
        <dbReference type="Ensembl" id="ENSPREP00000017959.1"/>
    </source>
</evidence>
<protein>
    <submittedName>
        <fullName evidence="1">Uncharacterized protein</fullName>
    </submittedName>
</protein>
<dbReference type="Proteomes" id="UP000242638">
    <property type="component" value="Unassembled WGS sequence"/>
</dbReference>
<dbReference type="AlphaFoldDB" id="A0A3P9P830"/>
<evidence type="ECO:0000313" key="2">
    <source>
        <dbReference type="Proteomes" id="UP000242638"/>
    </source>
</evidence>
<organism evidence="1 2">
    <name type="scientific">Poecilia reticulata</name>
    <name type="common">Guppy</name>
    <name type="synonym">Acanthophacelus reticulatus</name>
    <dbReference type="NCBI Taxonomy" id="8081"/>
    <lineage>
        <taxon>Eukaryota</taxon>
        <taxon>Metazoa</taxon>
        <taxon>Chordata</taxon>
        <taxon>Craniata</taxon>
        <taxon>Vertebrata</taxon>
        <taxon>Euteleostomi</taxon>
        <taxon>Actinopterygii</taxon>
        <taxon>Neopterygii</taxon>
        <taxon>Teleostei</taxon>
        <taxon>Neoteleostei</taxon>
        <taxon>Acanthomorphata</taxon>
        <taxon>Ovalentaria</taxon>
        <taxon>Atherinomorphae</taxon>
        <taxon>Cyprinodontiformes</taxon>
        <taxon>Poeciliidae</taxon>
        <taxon>Poeciliinae</taxon>
        <taxon>Poecilia</taxon>
    </lineage>
</organism>
<dbReference type="Bgee" id="ENSPREG00000012151">
    <property type="expression patterns" value="Expressed in caudal fin"/>
</dbReference>
<reference evidence="2" key="1">
    <citation type="submission" date="2013-11" db="EMBL/GenBank/DDBJ databases">
        <title>The genomic landscape of the Guanapo guppy.</title>
        <authorList>
            <person name="Kuenstner A."/>
            <person name="Dreyer C."/>
        </authorList>
    </citation>
    <scope>NUCLEOTIDE SEQUENCE</scope>
    <source>
        <strain evidence="2">Guanapo</strain>
    </source>
</reference>
<dbReference type="Ensembl" id="ENSPRET00000018150.1">
    <property type="protein sequence ID" value="ENSPREP00000017959.1"/>
    <property type="gene ID" value="ENSPREG00000012151.1"/>
</dbReference>
<reference evidence="1" key="3">
    <citation type="submission" date="2025-09" db="UniProtKB">
        <authorList>
            <consortium name="Ensembl"/>
        </authorList>
    </citation>
    <scope>IDENTIFICATION</scope>
    <source>
        <strain evidence="1">Guanapo</strain>
    </source>
</reference>
<proteinExistence type="predicted"/>
<accession>A0A3P9P830</accession>
<reference evidence="1" key="2">
    <citation type="submission" date="2025-08" db="UniProtKB">
        <authorList>
            <consortium name="Ensembl"/>
        </authorList>
    </citation>
    <scope>IDENTIFICATION</scope>
    <source>
        <strain evidence="1">Guanapo</strain>
    </source>
</reference>